<dbReference type="InterPro" id="IPR050406">
    <property type="entry name" value="FGGY_Carb_Kinase"/>
</dbReference>
<dbReference type="PANTHER" id="PTHR43095">
    <property type="entry name" value="SUGAR KINASE"/>
    <property type="match status" value="1"/>
</dbReference>
<dbReference type="SUPFAM" id="SSF53067">
    <property type="entry name" value="Actin-like ATPase domain"/>
    <property type="match status" value="2"/>
</dbReference>
<keyword evidence="2" id="KW-0808">Transferase</keyword>
<gene>
    <name evidence="6" type="ORF">LSG31_21540</name>
</gene>
<dbReference type="InterPro" id="IPR000577">
    <property type="entry name" value="Carb_kinase_FGGY"/>
</dbReference>
<evidence type="ECO:0000313" key="7">
    <source>
        <dbReference type="Proteomes" id="UP000830167"/>
    </source>
</evidence>
<dbReference type="Pfam" id="PF02782">
    <property type="entry name" value="FGGY_C"/>
    <property type="match status" value="1"/>
</dbReference>
<dbReference type="Gene3D" id="3.30.420.40">
    <property type="match status" value="2"/>
</dbReference>
<accession>A0ABY4CLQ3</accession>
<feature type="domain" description="Carbohydrate kinase FGGY N-terminal" evidence="4">
    <location>
        <begin position="5"/>
        <end position="250"/>
    </location>
</feature>
<dbReference type="InterPro" id="IPR018485">
    <property type="entry name" value="FGGY_C"/>
</dbReference>
<dbReference type="EMBL" id="CP089291">
    <property type="protein sequence ID" value="UOF90406.1"/>
    <property type="molecule type" value="Genomic_DNA"/>
</dbReference>
<evidence type="ECO:0000256" key="1">
    <source>
        <dbReference type="ARBA" id="ARBA00009156"/>
    </source>
</evidence>
<reference evidence="6" key="1">
    <citation type="submission" date="2021-12" db="EMBL/GenBank/DDBJ databases">
        <title>Alicyclobacillaceae gen. nov., sp. nov., isolated from chalcocite enrichment system.</title>
        <authorList>
            <person name="Jiang Z."/>
        </authorList>
    </citation>
    <scope>NUCLEOTIDE SEQUENCE</scope>
    <source>
        <strain evidence="6">MYW30-H2</strain>
    </source>
</reference>
<keyword evidence="7" id="KW-1185">Reference proteome</keyword>
<proteinExistence type="inferred from homology"/>
<dbReference type="GO" id="GO:0016301">
    <property type="term" value="F:kinase activity"/>
    <property type="evidence" value="ECO:0007669"/>
    <property type="project" value="UniProtKB-KW"/>
</dbReference>
<evidence type="ECO:0000259" key="4">
    <source>
        <dbReference type="Pfam" id="PF00370"/>
    </source>
</evidence>
<dbReference type="InterPro" id="IPR043129">
    <property type="entry name" value="ATPase_NBD"/>
</dbReference>
<dbReference type="RefSeq" id="WP_347437100.1">
    <property type="nucleotide sequence ID" value="NZ_CP089291.1"/>
</dbReference>
<feature type="domain" description="Carbohydrate kinase FGGY C-terminal" evidence="5">
    <location>
        <begin position="318"/>
        <end position="438"/>
    </location>
</feature>
<dbReference type="InterPro" id="IPR018484">
    <property type="entry name" value="FGGY_N"/>
</dbReference>
<dbReference type="PIRSF" id="PIRSF000538">
    <property type="entry name" value="GlpK"/>
    <property type="match status" value="1"/>
</dbReference>
<dbReference type="Proteomes" id="UP000830167">
    <property type="component" value="Chromosome"/>
</dbReference>
<protein>
    <submittedName>
        <fullName evidence="6">FGGY-family carbohydrate kinase</fullName>
    </submittedName>
</protein>
<name>A0ABY4CLQ3_9BACL</name>
<comment type="similarity">
    <text evidence="1">Belongs to the FGGY kinase family.</text>
</comment>
<evidence type="ECO:0000256" key="2">
    <source>
        <dbReference type="ARBA" id="ARBA00022679"/>
    </source>
</evidence>
<dbReference type="Pfam" id="PF00370">
    <property type="entry name" value="FGGY_N"/>
    <property type="match status" value="1"/>
</dbReference>
<evidence type="ECO:0000256" key="3">
    <source>
        <dbReference type="ARBA" id="ARBA00022777"/>
    </source>
</evidence>
<dbReference type="CDD" id="cd07783">
    <property type="entry name" value="ASKHA_NBD_FGGY_SePSK_AtXK1-like"/>
    <property type="match status" value="1"/>
</dbReference>
<evidence type="ECO:0000259" key="5">
    <source>
        <dbReference type="Pfam" id="PF02782"/>
    </source>
</evidence>
<organism evidence="6 7">
    <name type="scientific">Fodinisporobacter ferrooxydans</name>
    <dbReference type="NCBI Taxonomy" id="2901836"/>
    <lineage>
        <taxon>Bacteria</taxon>
        <taxon>Bacillati</taxon>
        <taxon>Bacillota</taxon>
        <taxon>Bacilli</taxon>
        <taxon>Bacillales</taxon>
        <taxon>Alicyclobacillaceae</taxon>
        <taxon>Fodinisporobacter</taxon>
    </lineage>
</organism>
<sequence length="493" mass="54217">MKQLLLGIDVGTQGVRIIISDSAGTVLAQYSATFPFKLSARISQDAVEQDPNTWWECVCECITGVLQALSKNERNCSPQSIICLSVTSTSGTVVLLDDKGDPIHPAIMYNDRRSASYAGICNELGADVADSLGYSFSASFGLPKMIWFEREHPEWMGENFRWIHATDFIIGKLVGDFQYTDETNALKSGYDLLTGKWPGYIEKLGLEGQLPKVIQSGTCIGNVCSMAAARTGLSTNTQVIAGMTDGCASQIAAGAVHPGDWNSTIGTTLVIKGVTDRLYIDLQKRIYSHKHPMGYWMPGGASNTGGEALEIQFGRDKYESLNNAVNPNEPSGLLCYPLQRTGERFPFHHSLAKGFEQGMQRDEAHRYAGFLEGIGYLERLSFDLLDEMGVPNKQKIYVSGGAAKSSVWLQIRANILNTPLYKPRVPEAAMGMCIVAASQTIFSNIQEAVDSMVKIETVVEPSQDSYVRFDEQYAAFKTQLVKRGYLKTKDDQK</sequence>
<evidence type="ECO:0000313" key="6">
    <source>
        <dbReference type="EMBL" id="UOF90406.1"/>
    </source>
</evidence>
<keyword evidence="3 6" id="KW-0418">Kinase</keyword>